<name>A0A6C0BQG0_9ZZZZ</name>
<sequence length="152" mass="18241">MTDSNQFHKYFEKTVKKQVKSKIEYKYKINKLNKNIKKLTSDNYKTNLELDIIKTKYVQLRSKLNNFKTNIDNKEKKNVLRFKIIEKENEFSVITHIVFLVCTFIFVKLTCYANDLTESTSQSIALNVFSMQIMFLTLYFKMFNPYKEVKKN</sequence>
<keyword evidence="2" id="KW-0472">Membrane</keyword>
<keyword evidence="1" id="KW-0175">Coiled coil</keyword>
<feature type="coiled-coil region" evidence="1">
    <location>
        <begin position="22"/>
        <end position="77"/>
    </location>
</feature>
<feature type="transmembrane region" description="Helical" evidence="2">
    <location>
        <begin position="121"/>
        <end position="140"/>
    </location>
</feature>
<reference evidence="3" key="1">
    <citation type="journal article" date="2020" name="Nature">
        <title>Giant virus diversity and host interactions through global metagenomics.</title>
        <authorList>
            <person name="Schulz F."/>
            <person name="Roux S."/>
            <person name="Paez-Espino D."/>
            <person name="Jungbluth S."/>
            <person name="Walsh D.A."/>
            <person name="Denef V.J."/>
            <person name="McMahon K.D."/>
            <person name="Konstantinidis K.T."/>
            <person name="Eloe-Fadrosh E.A."/>
            <person name="Kyrpides N.C."/>
            <person name="Woyke T."/>
        </authorList>
    </citation>
    <scope>NUCLEOTIDE SEQUENCE</scope>
    <source>
        <strain evidence="3">GVMAG-M-3300018416-26</strain>
    </source>
</reference>
<evidence type="ECO:0000313" key="3">
    <source>
        <dbReference type="EMBL" id="QHS94426.1"/>
    </source>
</evidence>
<dbReference type="AlphaFoldDB" id="A0A6C0BQG0"/>
<dbReference type="EMBL" id="MN739223">
    <property type="protein sequence ID" value="QHS94426.1"/>
    <property type="molecule type" value="Genomic_DNA"/>
</dbReference>
<feature type="transmembrane region" description="Helical" evidence="2">
    <location>
        <begin position="91"/>
        <end position="109"/>
    </location>
</feature>
<protein>
    <submittedName>
        <fullName evidence="3">Uncharacterized protein</fullName>
    </submittedName>
</protein>
<keyword evidence="2" id="KW-1133">Transmembrane helix</keyword>
<keyword evidence="2" id="KW-0812">Transmembrane</keyword>
<accession>A0A6C0BQG0</accession>
<evidence type="ECO:0000256" key="2">
    <source>
        <dbReference type="SAM" id="Phobius"/>
    </source>
</evidence>
<proteinExistence type="predicted"/>
<evidence type="ECO:0000256" key="1">
    <source>
        <dbReference type="SAM" id="Coils"/>
    </source>
</evidence>
<organism evidence="3">
    <name type="scientific">viral metagenome</name>
    <dbReference type="NCBI Taxonomy" id="1070528"/>
    <lineage>
        <taxon>unclassified sequences</taxon>
        <taxon>metagenomes</taxon>
        <taxon>organismal metagenomes</taxon>
    </lineage>
</organism>